<evidence type="ECO:0000313" key="8">
    <source>
        <dbReference type="Proteomes" id="UP000077671"/>
    </source>
</evidence>
<dbReference type="GO" id="GO:0008270">
    <property type="term" value="F:zinc ion binding"/>
    <property type="evidence" value="ECO:0007669"/>
    <property type="project" value="UniProtKB-KW"/>
</dbReference>
<feature type="region of interest" description="Disordered" evidence="6">
    <location>
        <begin position="124"/>
        <end position="145"/>
    </location>
</feature>
<dbReference type="SMART" id="SM00401">
    <property type="entry name" value="ZnF_GATA"/>
    <property type="match status" value="1"/>
</dbReference>
<dbReference type="CDD" id="cd00202">
    <property type="entry name" value="ZnF_GATA"/>
    <property type="match status" value="1"/>
</dbReference>
<feature type="region of interest" description="Disordered" evidence="6">
    <location>
        <begin position="615"/>
        <end position="689"/>
    </location>
</feature>
<feature type="region of interest" description="Disordered" evidence="6">
    <location>
        <begin position="535"/>
        <end position="586"/>
    </location>
</feature>
<keyword evidence="2" id="KW-0863">Zinc-finger</keyword>
<feature type="compositionally biased region" description="Low complexity" evidence="6">
    <location>
        <begin position="209"/>
        <end position="230"/>
    </location>
</feature>
<dbReference type="PANTHER" id="PTHR47172:SF24">
    <property type="entry name" value="GATA ZINC FINGER DOMAIN-CONTAINING PROTEIN 14-RELATED"/>
    <property type="match status" value="1"/>
</dbReference>
<dbReference type="SUPFAM" id="SSF57716">
    <property type="entry name" value="Glucocorticoid receptor-like (DNA-binding domain)"/>
    <property type="match status" value="1"/>
</dbReference>
<evidence type="ECO:0000256" key="3">
    <source>
        <dbReference type="ARBA" id="ARBA00022833"/>
    </source>
</evidence>
<reference evidence="7" key="1">
    <citation type="submission" date="2016-04" db="EMBL/GenBank/DDBJ databases">
        <authorList>
            <person name="Nguyen H.D."/>
            <person name="Kesanakurti P."/>
            <person name="Cullis J."/>
            <person name="Levesque C.A."/>
            <person name="Hambleton S."/>
        </authorList>
    </citation>
    <scope>NUCLEOTIDE SEQUENCE</scope>
    <source>
        <strain evidence="7">DAOMC 238032</strain>
    </source>
</reference>
<feature type="compositionally biased region" description="Polar residues" evidence="6">
    <location>
        <begin position="301"/>
        <end position="312"/>
    </location>
</feature>
<dbReference type="InterPro" id="IPR013088">
    <property type="entry name" value="Znf_NHR/GATA"/>
</dbReference>
<evidence type="ECO:0000256" key="6">
    <source>
        <dbReference type="SAM" id="MobiDB-lite"/>
    </source>
</evidence>
<feature type="compositionally biased region" description="Low complexity" evidence="6">
    <location>
        <begin position="634"/>
        <end position="647"/>
    </location>
</feature>
<sequence>MTSTGTPHSIRDTQHLPPPTHARAPVCHALHSARRKCSRVHACERAAFGARRKTNAGQSDRARGSGNSFLHTLTGQQPRNAQGKRWAQTNRESQHARSLSTTEARRPHSAQLILSQLRESIHRMPGHSAHSGISHGTLTSTPSRSLSISSVSSATSASTPTSAARLAPGTSFAAPFPKPYPALGAASSSTIKTLPPSGSMRPPAPYRMSPASATASSSTAGTSHQHSSTHIPPPPEFQMPGELAALKGSSRKRLIDDENGIENESVDYGSLPPPQSKPRLSQVSDAPPPVPVDIKFDILNGSHSAGPSSATGHQGGHYYEDHEQSHEDHLNLLPKATSNQAGSDSQAGDGGAGSDTSVKYKKRSRAPAPGTCQACSQADTPEWRRGPGGARTLCNACGLHWAKLNRKREQSKTEDGTYLIPPITLDDLRAAPIKRSVYDEVPLHGSTTAAAAAAAAAAAVAAAASVPHPPITSAHPHAATDGIMSGLGASGLQHLGTAGLTSAPSAGLMTGYGRSGLTGASPYLSGFASSSRIGNSFAPPPPAPAPGMGMGMLSGPGGGVNSTLAGSSSVRQAGTSTSSSSSNGPVSIASPAAAAAAAAVVALHSSFTYDQPPPHDRWYNFSNDRNQPLPAPSPMISGSSSSNSRPGGTSGVRPETSSTRTTAQMIDSLSDGAGPGAGTGMGTGTGVGMGANPNANASAVDGVASPAALSDSSASSTVSTRLQAMDDAAIGAEEPVDGAGPSDALNGKGSTAAAAAAGGEGGDGTSAS</sequence>
<dbReference type="PANTHER" id="PTHR47172">
    <property type="entry name" value="OS01G0976800 PROTEIN"/>
    <property type="match status" value="1"/>
</dbReference>
<keyword evidence="5" id="KW-0804">Transcription</keyword>
<feature type="region of interest" description="Disordered" evidence="6">
    <location>
        <begin position="191"/>
        <end position="241"/>
    </location>
</feature>
<feature type="compositionally biased region" description="Gly residues" evidence="6">
    <location>
        <begin position="548"/>
        <end position="560"/>
    </location>
</feature>
<feature type="region of interest" description="Disordered" evidence="6">
    <location>
        <begin position="705"/>
        <end position="768"/>
    </location>
</feature>
<evidence type="ECO:0000256" key="4">
    <source>
        <dbReference type="ARBA" id="ARBA00023015"/>
    </source>
</evidence>
<evidence type="ECO:0000256" key="1">
    <source>
        <dbReference type="ARBA" id="ARBA00022723"/>
    </source>
</evidence>
<dbReference type="Pfam" id="PF00320">
    <property type="entry name" value="GATA"/>
    <property type="match status" value="1"/>
</dbReference>
<feature type="compositionally biased region" description="Low complexity" evidence="6">
    <location>
        <begin position="705"/>
        <end position="719"/>
    </location>
</feature>
<reference evidence="7" key="2">
    <citation type="journal article" date="2019" name="IMA Fungus">
        <title>Genome sequencing and comparison of five Tilletia species to identify candidate genes for the detection of regulated species infecting wheat.</title>
        <authorList>
            <person name="Nguyen H.D.T."/>
            <person name="Sultana T."/>
            <person name="Kesanakurti P."/>
            <person name="Hambleton S."/>
        </authorList>
    </citation>
    <scope>NUCLEOTIDE SEQUENCE</scope>
    <source>
        <strain evidence="7">DAOMC 238032</strain>
    </source>
</reference>
<feature type="compositionally biased region" description="Low complexity" evidence="6">
    <location>
        <begin position="567"/>
        <end position="586"/>
    </location>
</feature>
<accession>A0A177USF4</accession>
<dbReference type="AlphaFoldDB" id="A0A177USF4"/>
<evidence type="ECO:0000256" key="2">
    <source>
        <dbReference type="ARBA" id="ARBA00022771"/>
    </source>
</evidence>
<feature type="compositionally biased region" description="Polar residues" evidence="6">
    <location>
        <begin position="87"/>
        <end position="102"/>
    </location>
</feature>
<name>A0A177USF4_9BASI</name>
<gene>
    <name evidence="7" type="ORF">A4X03_0g1362</name>
</gene>
<dbReference type="GO" id="GO:0043565">
    <property type="term" value="F:sequence-specific DNA binding"/>
    <property type="evidence" value="ECO:0007669"/>
    <property type="project" value="InterPro"/>
</dbReference>
<feature type="region of interest" description="Disordered" evidence="6">
    <location>
        <begin position="1"/>
        <end position="22"/>
    </location>
</feature>
<protein>
    <submittedName>
        <fullName evidence="7">Uncharacterized protein</fullName>
    </submittedName>
</protein>
<feature type="compositionally biased region" description="Gly residues" evidence="6">
    <location>
        <begin position="673"/>
        <end position="689"/>
    </location>
</feature>
<dbReference type="InterPro" id="IPR000679">
    <property type="entry name" value="Znf_GATA"/>
</dbReference>
<dbReference type="GO" id="GO:0006355">
    <property type="term" value="P:regulation of DNA-templated transcription"/>
    <property type="evidence" value="ECO:0007669"/>
    <property type="project" value="InterPro"/>
</dbReference>
<feature type="compositionally biased region" description="Gly residues" evidence="6">
    <location>
        <begin position="758"/>
        <end position="768"/>
    </location>
</feature>
<evidence type="ECO:0000313" key="7">
    <source>
        <dbReference type="EMBL" id="KAE8263868.1"/>
    </source>
</evidence>
<feature type="region of interest" description="Disordered" evidence="6">
    <location>
        <begin position="262"/>
        <end position="386"/>
    </location>
</feature>
<evidence type="ECO:0000256" key="5">
    <source>
        <dbReference type="ARBA" id="ARBA00023163"/>
    </source>
</evidence>
<keyword evidence="1" id="KW-0479">Metal-binding</keyword>
<proteinExistence type="predicted"/>
<dbReference type="Gene3D" id="3.30.50.10">
    <property type="entry name" value="Erythroid Transcription Factor GATA-1, subunit A"/>
    <property type="match status" value="1"/>
</dbReference>
<dbReference type="EMBL" id="LWDD02000108">
    <property type="protein sequence ID" value="KAE8263868.1"/>
    <property type="molecule type" value="Genomic_DNA"/>
</dbReference>
<feature type="compositionally biased region" description="Basic and acidic residues" evidence="6">
    <location>
        <begin position="318"/>
        <end position="330"/>
    </location>
</feature>
<keyword evidence="4" id="KW-0805">Transcription regulation</keyword>
<dbReference type="PROSITE" id="PS50114">
    <property type="entry name" value="GATA_ZN_FINGER_2"/>
    <property type="match status" value="1"/>
</dbReference>
<dbReference type="Proteomes" id="UP000077671">
    <property type="component" value="Unassembled WGS sequence"/>
</dbReference>
<feature type="compositionally biased region" description="Low complexity" evidence="6">
    <location>
        <begin position="747"/>
        <end position="757"/>
    </location>
</feature>
<comment type="caution">
    <text evidence="7">The sequence shown here is derived from an EMBL/GenBank/DDBJ whole genome shotgun (WGS) entry which is preliminary data.</text>
</comment>
<feature type="compositionally biased region" description="Polar residues" evidence="6">
    <location>
        <begin position="65"/>
        <end position="80"/>
    </location>
</feature>
<organism evidence="7 8">
    <name type="scientific">Tilletia caries</name>
    <name type="common">wheat bunt fungus</name>
    <dbReference type="NCBI Taxonomy" id="13290"/>
    <lineage>
        <taxon>Eukaryota</taxon>
        <taxon>Fungi</taxon>
        <taxon>Dikarya</taxon>
        <taxon>Basidiomycota</taxon>
        <taxon>Ustilaginomycotina</taxon>
        <taxon>Exobasidiomycetes</taxon>
        <taxon>Tilletiales</taxon>
        <taxon>Tilletiaceae</taxon>
        <taxon>Tilletia</taxon>
    </lineage>
</organism>
<feature type="compositionally biased region" description="Polar residues" evidence="6">
    <location>
        <begin position="655"/>
        <end position="667"/>
    </location>
</feature>
<keyword evidence="3" id="KW-0862">Zinc</keyword>
<feature type="region of interest" description="Disordered" evidence="6">
    <location>
        <begin position="51"/>
        <end position="108"/>
    </location>
</feature>